<dbReference type="PANTHER" id="PTHR30086:SF20">
    <property type="entry name" value="ARGININE EXPORTER PROTEIN ARGO-RELATED"/>
    <property type="match status" value="1"/>
</dbReference>
<evidence type="ECO:0000256" key="6">
    <source>
        <dbReference type="SAM" id="Phobius"/>
    </source>
</evidence>
<evidence type="ECO:0000256" key="2">
    <source>
        <dbReference type="ARBA" id="ARBA00022475"/>
    </source>
</evidence>
<feature type="transmembrane region" description="Helical" evidence="6">
    <location>
        <begin position="64"/>
        <end position="86"/>
    </location>
</feature>
<dbReference type="Proteomes" id="UP000295382">
    <property type="component" value="Unassembled WGS sequence"/>
</dbReference>
<name>A0A4R3HYP6_PAULE</name>
<dbReference type="RefSeq" id="WP_207907262.1">
    <property type="nucleotide sequence ID" value="NZ_SLZQ01000006.1"/>
</dbReference>
<keyword evidence="4 6" id="KW-1133">Transmembrane helix</keyword>
<accession>A0A4R3HYP6</accession>
<dbReference type="PANTHER" id="PTHR30086">
    <property type="entry name" value="ARGININE EXPORTER PROTEIN ARGO"/>
    <property type="match status" value="1"/>
</dbReference>
<evidence type="ECO:0000313" key="7">
    <source>
        <dbReference type="EMBL" id="TCS36609.1"/>
    </source>
</evidence>
<protein>
    <submittedName>
        <fullName evidence="7">Threonine/homoserine/homoserine lactone efflux protein</fullName>
    </submittedName>
</protein>
<organism evidence="7 8">
    <name type="scientific">Paucimonas lemoignei</name>
    <name type="common">Pseudomonas lemoignei</name>
    <dbReference type="NCBI Taxonomy" id="29443"/>
    <lineage>
        <taxon>Bacteria</taxon>
        <taxon>Pseudomonadati</taxon>
        <taxon>Pseudomonadota</taxon>
        <taxon>Betaproteobacteria</taxon>
        <taxon>Burkholderiales</taxon>
        <taxon>Burkholderiaceae</taxon>
        <taxon>Paucimonas</taxon>
    </lineage>
</organism>
<evidence type="ECO:0000256" key="5">
    <source>
        <dbReference type="ARBA" id="ARBA00023136"/>
    </source>
</evidence>
<keyword evidence="8" id="KW-1185">Reference proteome</keyword>
<comment type="caution">
    <text evidence="7">The sequence shown here is derived from an EMBL/GenBank/DDBJ whole genome shotgun (WGS) entry which is preliminary data.</text>
</comment>
<dbReference type="AlphaFoldDB" id="A0A4R3HYP6"/>
<evidence type="ECO:0000256" key="1">
    <source>
        <dbReference type="ARBA" id="ARBA00004651"/>
    </source>
</evidence>
<keyword evidence="5 6" id="KW-0472">Membrane</keyword>
<feature type="transmembrane region" description="Helical" evidence="6">
    <location>
        <begin position="141"/>
        <end position="166"/>
    </location>
</feature>
<reference evidence="7 8" key="1">
    <citation type="submission" date="2019-03" db="EMBL/GenBank/DDBJ databases">
        <title>Genomic Encyclopedia of Type Strains, Phase IV (KMG-IV): sequencing the most valuable type-strain genomes for metagenomic binning, comparative biology and taxonomic classification.</title>
        <authorList>
            <person name="Goeker M."/>
        </authorList>
    </citation>
    <scope>NUCLEOTIDE SEQUENCE [LARGE SCALE GENOMIC DNA]</scope>
    <source>
        <strain evidence="7 8">DSM 7445</strain>
    </source>
</reference>
<dbReference type="InterPro" id="IPR001123">
    <property type="entry name" value="LeuE-type"/>
</dbReference>
<sequence length="196" mass="20945">MELLLPMSLFAFVSSITPGPNNTMLASSGILFGFRRTVPHLFGVCAGFGTMLALSAAGIGGVVVAVPALGLLLKAVGSTYLLYFAWRLRHMTLQQTDGQRLQPMSFWNAAGFQFVNPKAWMMAVSGASAFLPQLGSGSDGIALICLVFCVVNLACISVWAAVGAALRSYLVQPVWQKTFTAVMVILTIYAAFSLWL</sequence>
<dbReference type="GO" id="GO:0033228">
    <property type="term" value="P:cysteine export across plasma membrane"/>
    <property type="evidence" value="ECO:0007669"/>
    <property type="project" value="TreeGrafter"/>
</dbReference>
<feature type="transmembrane region" description="Helical" evidence="6">
    <location>
        <begin position="178"/>
        <end position="195"/>
    </location>
</feature>
<dbReference type="GO" id="GO:0005886">
    <property type="term" value="C:plasma membrane"/>
    <property type="evidence" value="ECO:0007669"/>
    <property type="project" value="UniProtKB-SubCell"/>
</dbReference>
<keyword evidence="2" id="KW-1003">Cell membrane</keyword>
<keyword evidence="3 6" id="KW-0812">Transmembrane</keyword>
<evidence type="ECO:0000256" key="4">
    <source>
        <dbReference type="ARBA" id="ARBA00022989"/>
    </source>
</evidence>
<feature type="transmembrane region" description="Helical" evidence="6">
    <location>
        <begin position="39"/>
        <end position="57"/>
    </location>
</feature>
<dbReference type="GO" id="GO:0015171">
    <property type="term" value="F:amino acid transmembrane transporter activity"/>
    <property type="evidence" value="ECO:0007669"/>
    <property type="project" value="TreeGrafter"/>
</dbReference>
<dbReference type="EMBL" id="SLZQ01000006">
    <property type="protein sequence ID" value="TCS36609.1"/>
    <property type="molecule type" value="Genomic_DNA"/>
</dbReference>
<evidence type="ECO:0000256" key="3">
    <source>
        <dbReference type="ARBA" id="ARBA00022692"/>
    </source>
</evidence>
<evidence type="ECO:0000313" key="8">
    <source>
        <dbReference type="Proteomes" id="UP000295382"/>
    </source>
</evidence>
<comment type="subcellular location">
    <subcellularLocation>
        <location evidence="1">Cell membrane</location>
        <topology evidence="1">Multi-pass membrane protein</topology>
    </subcellularLocation>
</comment>
<proteinExistence type="predicted"/>
<dbReference type="Pfam" id="PF01810">
    <property type="entry name" value="LysE"/>
    <property type="match status" value="1"/>
</dbReference>
<gene>
    <name evidence="7" type="ORF">EDC30_106151</name>
</gene>